<reference evidence="1 8" key="2">
    <citation type="journal article" date="2019" name="Nat. Med.">
        <title>A library of human gut bacterial isolates paired with longitudinal multiomics data enables mechanistic microbiome research.</title>
        <authorList>
            <person name="Poyet M."/>
            <person name="Groussin M."/>
            <person name="Gibbons S.M."/>
            <person name="Avila-Pacheco J."/>
            <person name="Jiang X."/>
            <person name="Kearney S.M."/>
            <person name="Perrotta A.R."/>
            <person name="Berdy B."/>
            <person name="Zhao S."/>
            <person name="Lieberman T.D."/>
            <person name="Swanson P.K."/>
            <person name="Smith M."/>
            <person name="Roesemann S."/>
            <person name="Alexander J.E."/>
            <person name="Rich S.A."/>
            <person name="Livny J."/>
            <person name="Vlamakis H."/>
            <person name="Clish C."/>
            <person name="Bullock K."/>
            <person name="Deik A."/>
            <person name="Scott J."/>
            <person name="Pierce K.A."/>
            <person name="Xavier R.J."/>
            <person name="Alm E.J."/>
        </authorList>
    </citation>
    <scope>NUCLEOTIDE SEQUENCE [LARGE SCALE GENOMIC DNA]</scope>
    <source>
        <strain evidence="1 8">BIOML-A25</strain>
    </source>
</reference>
<evidence type="ECO:0000313" key="7">
    <source>
        <dbReference type="Proteomes" id="UP000285173"/>
    </source>
</evidence>
<dbReference type="Proteomes" id="UP000261088">
    <property type="component" value="Unassembled WGS sequence"/>
</dbReference>
<dbReference type="Proteomes" id="UP000283732">
    <property type="component" value="Unassembled WGS sequence"/>
</dbReference>
<organism evidence="4 6">
    <name type="scientific">Parabacteroides merdae</name>
    <dbReference type="NCBI Taxonomy" id="46503"/>
    <lineage>
        <taxon>Bacteria</taxon>
        <taxon>Pseudomonadati</taxon>
        <taxon>Bacteroidota</taxon>
        <taxon>Bacteroidia</taxon>
        <taxon>Bacteroidales</taxon>
        <taxon>Tannerellaceae</taxon>
        <taxon>Parabacteroides</taxon>
    </lineage>
</organism>
<evidence type="ECO:0000313" key="4">
    <source>
        <dbReference type="EMBL" id="RHH79764.1"/>
    </source>
</evidence>
<dbReference type="EMBL" id="WNCR01000005">
    <property type="protein sequence ID" value="MTU29976.1"/>
    <property type="molecule type" value="Genomic_DNA"/>
</dbReference>
<evidence type="ECO:0000313" key="6">
    <source>
        <dbReference type="Proteomes" id="UP000283732"/>
    </source>
</evidence>
<evidence type="ECO:0000313" key="3">
    <source>
        <dbReference type="EMBL" id="RGZ44328.1"/>
    </source>
</evidence>
<dbReference type="EMBL" id="QSUP01000015">
    <property type="protein sequence ID" value="RGN50555.1"/>
    <property type="molecule type" value="Genomic_DNA"/>
</dbReference>
<comment type="caution">
    <text evidence="4">The sequence shown here is derived from an EMBL/GenBank/DDBJ whole genome shotgun (WGS) entry which is preliminary data.</text>
</comment>
<dbReference type="EMBL" id="QRKC01000001">
    <property type="protein sequence ID" value="RHH79764.1"/>
    <property type="molecule type" value="Genomic_DNA"/>
</dbReference>
<dbReference type="Proteomes" id="UP000437446">
    <property type="component" value="Unassembled WGS sequence"/>
</dbReference>
<dbReference type="Proteomes" id="UP000285173">
    <property type="component" value="Unassembled WGS sequence"/>
</dbReference>
<dbReference type="EMBL" id="QSEF01000028">
    <property type="protein sequence ID" value="RGZ44328.1"/>
    <property type="molecule type" value="Genomic_DNA"/>
</dbReference>
<dbReference type="RefSeq" id="WP_005646746.1">
    <property type="nucleotide sequence ID" value="NZ_JADNJN010000084.1"/>
</dbReference>
<evidence type="ECO:0000313" key="1">
    <source>
        <dbReference type="EMBL" id="MTU29976.1"/>
    </source>
</evidence>
<evidence type="ECO:0008006" key="9">
    <source>
        <dbReference type="Google" id="ProtNLM"/>
    </source>
</evidence>
<name>A0A3R6EBJ9_9BACT</name>
<evidence type="ECO:0000313" key="5">
    <source>
        <dbReference type="Proteomes" id="UP000261088"/>
    </source>
</evidence>
<evidence type="ECO:0000313" key="2">
    <source>
        <dbReference type="EMBL" id="RGN50555.1"/>
    </source>
</evidence>
<proteinExistence type="predicted"/>
<accession>A0A3R6EBJ9</accession>
<sequence length="69" mass="7980">MEKLCLRCGTKFSGNIDLLSGDFTATGLDQCQKTFIRIYYKNCLCPECIGHIRDTFYAFDVSPVYRKDR</sequence>
<dbReference type="AlphaFoldDB" id="A0A3R6EBJ9"/>
<gene>
    <name evidence="4" type="ORF">DW191_01070</name>
    <name evidence="3" type="ORF">DW986_16815</name>
    <name evidence="2" type="ORF">DXB61_12580</name>
    <name evidence="1" type="ORF">GMD66_12310</name>
</gene>
<evidence type="ECO:0000313" key="8">
    <source>
        <dbReference type="Proteomes" id="UP000437446"/>
    </source>
</evidence>
<protein>
    <recommendedName>
        <fullName evidence="9">Cysteine-rich CWC family protein</fullName>
    </recommendedName>
</protein>
<reference evidence="5 6" key="1">
    <citation type="submission" date="2018-08" db="EMBL/GenBank/DDBJ databases">
        <title>A genome reference for cultivated species of the human gut microbiota.</title>
        <authorList>
            <person name="Zou Y."/>
            <person name="Xue W."/>
            <person name="Luo G."/>
        </authorList>
    </citation>
    <scope>NUCLEOTIDE SEQUENCE [LARGE SCALE GENOMIC DNA]</scope>
    <source>
        <strain evidence="4 6">AM16-50</strain>
        <strain evidence="3 7">AM50-15</strain>
        <strain evidence="2 5">OM05-11AA</strain>
    </source>
</reference>